<gene>
    <name evidence="2" type="ORF">SAMN04489717_4713</name>
</gene>
<keyword evidence="1" id="KW-0812">Transmembrane</keyword>
<dbReference type="RefSeq" id="WP_197681542.1">
    <property type="nucleotide sequence ID" value="NZ_LT629732.1"/>
</dbReference>
<dbReference type="Pfam" id="PF04020">
    <property type="entry name" value="Phage_holin_4_2"/>
    <property type="match status" value="1"/>
</dbReference>
<sequence length="127" mass="13440">MIPIVVRVAINAVALWAATWVSGVELGGSSTSAKVGTLIAVALIFGLVNAVLKPIIKVVGCGFYIVTLGLISFVVNALLFLFVGWLAGQLHLAFTVSGFWAGFWGAIIMTVVSFALSLVIPDKYDER</sequence>
<dbReference type="PANTHER" id="PTHR37309:SF1">
    <property type="entry name" value="SLR0284 PROTEIN"/>
    <property type="match status" value="1"/>
</dbReference>
<dbReference type="Proteomes" id="UP000198983">
    <property type="component" value="Chromosome I"/>
</dbReference>
<protein>
    <submittedName>
        <fullName evidence="2">Putative membrane protein</fullName>
    </submittedName>
</protein>
<dbReference type="AlphaFoldDB" id="A0A1H1WX55"/>
<evidence type="ECO:0000313" key="2">
    <source>
        <dbReference type="EMBL" id="SDT01695.1"/>
    </source>
</evidence>
<proteinExistence type="predicted"/>
<dbReference type="InterPro" id="IPR007165">
    <property type="entry name" value="Phage_holin_4_2"/>
</dbReference>
<dbReference type="PANTHER" id="PTHR37309">
    <property type="entry name" value="SLR0284 PROTEIN"/>
    <property type="match status" value="1"/>
</dbReference>
<keyword evidence="1" id="KW-1133">Transmembrane helix</keyword>
<keyword evidence="3" id="KW-1185">Reference proteome</keyword>
<dbReference type="STRING" id="117157.SAMN04489717_4713"/>
<feature type="transmembrane region" description="Helical" evidence="1">
    <location>
        <begin position="99"/>
        <end position="120"/>
    </location>
</feature>
<reference evidence="2 3" key="1">
    <citation type="submission" date="2016-10" db="EMBL/GenBank/DDBJ databases">
        <authorList>
            <person name="de Groot N.N."/>
        </authorList>
    </citation>
    <scope>NUCLEOTIDE SEQUENCE [LARGE SCALE GENOMIC DNA]</scope>
    <source>
        <strain evidence="2 3">DSM 22024</strain>
    </source>
</reference>
<feature type="transmembrane region" description="Helical" evidence="1">
    <location>
        <begin position="64"/>
        <end position="87"/>
    </location>
</feature>
<feature type="transmembrane region" description="Helical" evidence="1">
    <location>
        <begin position="33"/>
        <end position="52"/>
    </location>
</feature>
<evidence type="ECO:0000256" key="1">
    <source>
        <dbReference type="SAM" id="Phobius"/>
    </source>
</evidence>
<evidence type="ECO:0000313" key="3">
    <source>
        <dbReference type="Proteomes" id="UP000198983"/>
    </source>
</evidence>
<keyword evidence="1" id="KW-0472">Membrane</keyword>
<organism evidence="2 3">
    <name type="scientific">Actinopolymorpha singaporensis</name>
    <dbReference type="NCBI Taxonomy" id="117157"/>
    <lineage>
        <taxon>Bacteria</taxon>
        <taxon>Bacillati</taxon>
        <taxon>Actinomycetota</taxon>
        <taxon>Actinomycetes</taxon>
        <taxon>Propionibacteriales</taxon>
        <taxon>Actinopolymorphaceae</taxon>
        <taxon>Actinopolymorpha</taxon>
    </lineage>
</organism>
<dbReference type="EMBL" id="LT629732">
    <property type="protein sequence ID" value="SDT01695.1"/>
    <property type="molecule type" value="Genomic_DNA"/>
</dbReference>
<name>A0A1H1WX55_9ACTN</name>
<accession>A0A1H1WX55</accession>